<keyword evidence="2" id="KW-1185">Reference proteome</keyword>
<accession>A0A1R3JMJ2</accession>
<reference evidence="2" key="1">
    <citation type="submission" date="2013-09" db="EMBL/GenBank/DDBJ databases">
        <title>Corchorus olitorius genome sequencing.</title>
        <authorList>
            <person name="Alam M."/>
            <person name="Haque M.S."/>
            <person name="Islam M.S."/>
            <person name="Emdad E.M."/>
            <person name="Islam M.M."/>
            <person name="Ahmed B."/>
            <person name="Halim A."/>
            <person name="Hossen Q.M.M."/>
            <person name="Hossain M.Z."/>
            <person name="Ahmed R."/>
            <person name="Khan M.M."/>
            <person name="Islam R."/>
            <person name="Rashid M.M."/>
            <person name="Khan S.A."/>
            <person name="Rahman M.S."/>
            <person name="Alam M."/>
            <person name="Yahiya A.S."/>
            <person name="Khan M.S."/>
            <person name="Azam M.S."/>
            <person name="Haque T."/>
            <person name="Lashkar M.Z.H."/>
            <person name="Akhand A.I."/>
            <person name="Morshed G."/>
            <person name="Roy S."/>
            <person name="Uddin K.S."/>
            <person name="Rabeya T."/>
            <person name="Hossain A.S."/>
            <person name="Chowdhury A."/>
            <person name="Snigdha A.R."/>
            <person name="Mortoza M.S."/>
            <person name="Matin S.A."/>
            <person name="Hoque S.M.E."/>
            <person name="Islam M.K."/>
            <person name="Roy D.K."/>
            <person name="Haider R."/>
            <person name="Moosa M.M."/>
            <person name="Elias S.M."/>
            <person name="Hasan A.M."/>
            <person name="Jahan S."/>
            <person name="Shafiuddin M."/>
            <person name="Mahmood N."/>
            <person name="Shommy N.S."/>
        </authorList>
    </citation>
    <scope>NUCLEOTIDE SEQUENCE [LARGE SCALE GENOMIC DNA]</scope>
    <source>
        <strain evidence="2">cv. O-4</strain>
    </source>
</reference>
<dbReference type="AlphaFoldDB" id="A0A1R3JMJ2"/>
<dbReference type="Proteomes" id="UP000187203">
    <property type="component" value="Unassembled WGS sequence"/>
</dbReference>
<protein>
    <submittedName>
        <fullName evidence="1">Uncharacterized protein</fullName>
    </submittedName>
</protein>
<dbReference type="EMBL" id="AWUE01015710">
    <property type="protein sequence ID" value="OMO96031.1"/>
    <property type="molecule type" value="Genomic_DNA"/>
</dbReference>
<comment type="caution">
    <text evidence="1">The sequence shown here is derived from an EMBL/GenBank/DDBJ whole genome shotgun (WGS) entry which is preliminary data.</text>
</comment>
<proteinExistence type="predicted"/>
<organism evidence="1 2">
    <name type="scientific">Corchorus olitorius</name>
    <dbReference type="NCBI Taxonomy" id="93759"/>
    <lineage>
        <taxon>Eukaryota</taxon>
        <taxon>Viridiplantae</taxon>
        <taxon>Streptophyta</taxon>
        <taxon>Embryophyta</taxon>
        <taxon>Tracheophyta</taxon>
        <taxon>Spermatophyta</taxon>
        <taxon>Magnoliopsida</taxon>
        <taxon>eudicotyledons</taxon>
        <taxon>Gunneridae</taxon>
        <taxon>Pentapetalae</taxon>
        <taxon>rosids</taxon>
        <taxon>malvids</taxon>
        <taxon>Malvales</taxon>
        <taxon>Malvaceae</taxon>
        <taxon>Grewioideae</taxon>
        <taxon>Apeibeae</taxon>
        <taxon>Corchorus</taxon>
    </lineage>
</organism>
<evidence type="ECO:0000313" key="2">
    <source>
        <dbReference type="Proteomes" id="UP000187203"/>
    </source>
</evidence>
<name>A0A1R3JMJ2_9ROSI</name>
<sequence>MRDCATTEEFLSKENSLYNEILGPERYSRVRGFGLLPQPNRFFNNNDDASTSAANVAGPSSQFPHFRNINAFKSRWQSCRKSTIESRRKQRLHMHLSKTSLMTCKHWCTTFVVGMEICKMLRMRILR</sequence>
<gene>
    <name evidence="1" type="ORF">COLO4_15542</name>
</gene>
<evidence type="ECO:0000313" key="1">
    <source>
        <dbReference type="EMBL" id="OMO96031.1"/>
    </source>
</evidence>